<dbReference type="Pfam" id="PF00392">
    <property type="entry name" value="GntR"/>
    <property type="match status" value="1"/>
</dbReference>
<evidence type="ECO:0000259" key="4">
    <source>
        <dbReference type="PROSITE" id="PS50949"/>
    </source>
</evidence>
<dbReference type="KEGG" id="salo:EF888_01250"/>
<dbReference type="InterPro" id="IPR000524">
    <property type="entry name" value="Tscrpt_reg_HTH_GntR"/>
</dbReference>
<dbReference type="OrthoDB" id="7620579at2"/>
<dbReference type="RefSeq" id="WP_109760531.1">
    <property type="nucleotide sequence ID" value="NZ_CP034588.1"/>
</dbReference>
<dbReference type="AlphaFoldDB" id="A0A316G493"/>
<evidence type="ECO:0000256" key="2">
    <source>
        <dbReference type="ARBA" id="ARBA00023125"/>
    </source>
</evidence>
<comment type="caution">
    <text evidence="5">The sequence shown here is derived from an EMBL/GenBank/DDBJ whole genome shotgun (WGS) entry which is preliminary data.</text>
</comment>
<dbReference type="Pfam" id="PF07729">
    <property type="entry name" value="FCD"/>
    <property type="match status" value="1"/>
</dbReference>
<evidence type="ECO:0000256" key="3">
    <source>
        <dbReference type="ARBA" id="ARBA00023163"/>
    </source>
</evidence>
<proteinExistence type="predicted"/>
<dbReference type="SMART" id="SM00895">
    <property type="entry name" value="FCD"/>
    <property type="match status" value="1"/>
</dbReference>
<name>A0A316G493_9RHOB</name>
<dbReference type="PANTHER" id="PTHR43537:SF51">
    <property type="entry name" value="HTH-TYPE TRANSCRIPTIONAL REGULATOR LGOR-RELATED"/>
    <property type="match status" value="1"/>
</dbReference>
<feature type="domain" description="HTH gntR-type" evidence="4">
    <location>
        <begin position="6"/>
        <end position="72"/>
    </location>
</feature>
<sequence>MADGATRQSERALQSLRSLVLNGDFAPGERLSEPVLSELLGISRTPLREAKAKLMEEGLLEPVAGGFRVARFSMQDISDAIETRGSLEGLAARLAAERGVSDADARACADILDALDGALAAPGTDFDAYVLWNSRFHDWLAQAPGSPIVAREVARAARLPLASPSAFLRGQEDRPEFLASLVIAQDQHRVILEAIRAREGARAEAAAREHARQARRNLKYAIESKADLARRIPGLALVTAD</sequence>
<dbReference type="Gene3D" id="1.10.10.10">
    <property type="entry name" value="Winged helix-like DNA-binding domain superfamily/Winged helix DNA-binding domain"/>
    <property type="match status" value="1"/>
</dbReference>
<keyword evidence="2" id="KW-0238">DNA-binding</keyword>
<evidence type="ECO:0000313" key="6">
    <source>
        <dbReference type="Proteomes" id="UP000245390"/>
    </source>
</evidence>
<dbReference type="GO" id="GO:0003700">
    <property type="term" value="F:DNA-binding transcription factor activity"/>
    <property type="evidence" value="ECO:0007669"/>
    <property type="project" value="InterPro"/>
</dbReference>
<dbReference type="EMBL" id="QGGV01000010">
    <property type="protein sequence ID" value="PWK54736.1"/>
    <property type="molecule type" value="Genomic_DNA"/>
</dbReference>
<dbReference type="SUPFAM" id="SSF46785">
    <property type="entry name" value="Winged helix' DNA-binding domain"/>
    <property type="match status" value="1"/>
</dbReference>
<keyword evidence="3" id="KW-0804">Transcription</keyword>
<keyword evidence="6" id="KW-1185">Reference proteome</keyword>
<dbReference type="InterPro" id="IPR011711">
    <property type="entry name" value="GntR_C"/>
</dbReference>
<dbReference type="InterPro" id="IPR008920">
    <property type="entry name" value="TF_FadR/GntR_C"/>
</dbReference>
<dbReference type="Proteomes" id="UP000245390">
    <property type="component" value="Unassembled WGS sequence"/>
</dbReference>
<gene>
    <name evidence="5" type="ORF">C8D95_11028</name>
</gene>
<dbReference type="GO" id="GO:0003677">
    <property type="term" value="F:DNA binding"/>
    <property type="evidence" value="ECO:0007669"/>
    <property type="project" value="UniProtKB-KW"/>
</dbReference>
<dbReference type="PANTHER" id="PTHR43537">
    <property type="entry name" value="TRANSCRIPTIONAL REGULATOR, GNTR FAMILY"/>
    <property type="match status" value="1"/>
</dbReference>
<keyword evidence="1" id="KW-0805">Transcription regulation</keyword>
<evidence type="ECO:0000256" key="1">
    <source>
        <dbReference type="ARBA" id="ARBA00023015"/>
    </source>
</evidence>
<protein>
    <submittedName>
        <fullName evidence="5">GntR family transcriptional regulator</fullName>
    </submittedName>
</protein>
<organism evidence="5 6">
    <name type="scientific">Silicimonas algicola</name>
    <dbReference type="NCBI Taxonomy" id="1826607"/>
    <lineage>
        <taxon>Bacteria</taxon>
        <taxon>Pseudomonadati</taxon>
        <taxon>Pseudomonadota</taxon>
        <taxon>Alphaproteobacteria</taxon>
        <taxon>Rhodobacterales</taxon>
        <taxon>Paracoccaceae</taxon>
    </lineage>
</organism>
<reference evidence="5 6" key="1">
    <citation type="submission" date="2018-05" db="EMBL/GenBank/DDBJ databases">
        <title>Genomic Encyclopedia of Type Strains, Phase IV (KMG-IV): sequencing the most valuable type-strain genomes for metagenomic binning, comparative biology and taxonomic classification.</title>
        <authorList>
            <person name="Goeker M."/>
        </authorList>
    </citation>
    <scope>NUCLEOTIDE SEQUENCE [LARGE SCALE GENOMIC DNA]</scope>
    <source>
        <strain evidence="5 6">DSM 103371</strain>
    </source>
</reference>
<evidence type="ECO:0000313" key="5">
    <source>
        <dbReference type="EMBL" id="PWK54736.1"/>
    </source>
</evidence>
<dbReference type="InterPro" id="IPR036388">
    <property type="entry name" value="WH-like_DNA-bd_sf"/>
</dbReference>
<accession>A0A316G493</accession>
<dbReference type="SUPFAM" id="SSF48008">
    <property type="entry name" value="GntR ligand-binding domain-like"/>
    <property type="match status" value="1"/>
</dbReference>
<dbReference type="PROSITE" id="PS50949">
    <property type="entry name" value="HTH_GNTR"/>
    <property type="match status" value="1"/>
</dbReference>
<dbReference type="SMART" id="SM00345">
    <property type="entry name" value="HTH_GNTR"/>
    <property type="match status" value="1"/>
</dbReference>
<dbReference type="InterPro" id="IPR036390">
    <property type="entry name" value="WH_DNA-bd_sf"/>
</dbReference>
<dbReference type="Gene3D" id="1.20.120.530">
    <property type="entry name" value="GntR ligand-binding domain-like"/>
    <property type="match status" value="1"/>
</dbReference>